<feature type="transmembrane region" description="Helical" evidence="1">
    <location>
        <begin position="86"/>
        <end position="108"/>
    </location>
</feature>
<name>A0A921RAL9_SORBI</name>
<evidence type="ECO:0000313" key="3">
    <source>
        <dbReference type="Proteomes" id="UP000807115"/>
    </source>
</evidence>
<gene>
    <name evidence="2" type="ORF">BDA96_03G108800</name>
</gene>
<keyword evidence="1" id="KW-0472">Membrane</keyword>
<feature type="transmembrane region" description="Helical" evidence="1">
    <location>
        <begin position="14"/>
        <end position="34"/>
    </location>
</feature>
<organism evidence="2 3">
    <name type="scientific">Sorghum bicolor</name>
    <name type="common">Sorghum</name>
    <name type="synonym">Sorghum vulgare</name>
    <dbReference type="NCBI Taxonomy" id="4558"/>
    <lineage>
        <taxon>Eukaryota</taxon>
        <taxon>Viridiplantae</taxon>
        <taxon>Streptophyta</taxon>
        <taxon>Embryophyta</taxon>
        <taxon>Tracheophyta</taxon>
        <taxon>Spermatophyta</taxon>
        <taxon>Magnoliopsida</taxon>
        <taxon>Liliopsida</taxon>
        <taxon>Poales</taxon>
        <taxon>Poaceae</taxon>
        <taxon>PACMAD clade</taxon>
        <taxon>Panicoideae</taxon>
        <taxon>Andropogonodae</taxon>
        <taxon>Andropogoneae</taxon>
        <taxon>Sorghinae</taxon>
        <taxon>Sorghum</taxon>
    </lineage>
</organism>
<reference evidence="2" key="2">
    <citation type="submission" date="2020-10" db="EMBL/GenBank/DDBJ databases">
        <authorList>
            <person name="Cooper E.A."/>
            <person name="Brenton Z.W."/>
            <person name="Flinn B.S."/>
            <person name="Jenkins J."/>
            <person name="Shu S."/>
            <person name="Flowers D."/>
            <person name="Luo F."/>
            <person name="Wang Y."/>
            <person name="Xia P."/>
            <person name="Barry K."/>
            <person name="Daum C."/>
            <person name="Lipzen A."/>
            <person name="Yoshinaga Y."/>
            <person name="Schmutz J."/>
            <person name="Saski C."/>
            <person name="Vermerris W."/>
            <person name="Kresovich S."/>
        </authorList>
    </citation>
    <scope>NUCLEOTIDE SEQUENCE</scope>
</reference>
<accession>A0A921RAL9</accession>
<evidence type="ECO:0000256" key="1">
    <source>
        <dbReference type="SAM" id="Phobius"/>
    </source>
</evidence>
<comment type="caution">
    <text evidence="2">The sequence shown here is derived from an EMBL/GenBank/DDBJ whole genome shotgun (WGS) entry which is preliminary data.</text>
</comment>
<proteinExistence type="predicted"/>
<evidence type="ECO:0000313" key="2">
    <source>
        <dbReference type="EMBL" id="KAG0536984.1"/>
    </source>
</evidence>
<keyword evidence="1" id="KW-0812">Transmembrane</keyword>
<sequence length="155" mass="16654">MGLARRGTSYLERAAAAVVILEFFIGFLICVVAASKVSPNKINSPTQAAPPSSIPIVGCFSFHAAAPVFAGVEVDSRTVPMDRTPLWVDLVSGAVFHLLFTPVASSVFTDSVRLPASSPPQQGNFFCNKVAPVLVLVRQRRLPWDLGSSLIFNIR</sequence>
<protein>
    <submittedName>
        <fullName evidence="2">Uncharacterized protein</fullName>
    </submittedName>
</protein>
<keyword evidence="1" id="KW-1133">Transmembrane helix</keyword>
<dbReference type="EMBL" id="CM027682">
    <property type="protein sequence ID" value="KAG0536984.1"/>
    <property type="molecule type" value="Genomic_DNA"/>
</dbReference>
<dbReference type="AlphaFoldDB" id="A0A921RAL9"/>
<dbReference type="Proteomes" id="UP000807115">
    <property type="component" value="Chromosome 3"/>
</dbReference>
<reference evidence="2" key="1">
    <citation type="journal article" date="2019" name="BMC Genomics">
        <title>A new reference genome for Sorghum bicolor reveals high levels of sequence similarity between sweet and grain genotypes: implications for the genetics of sugar metabolism.</title>
        <authorList>
            <person name="Cooper E.A."/>
            <person name="Brenton Z.W."/>
            <person name="Flinn B.S."/>
            <person name="Jenkins J."/>
            <person name="Shu S."/>
            <person name="Flowers D."/>
            <person name="Luo F."/>
            <person name="Wang Y."/>
            <person name="Xia P."/>
            <person name="Barry K."/>
            <person name="Daum C."/>
            <person name="Lipzen A."/>
            <person name="Yoshinaga Y."/>
            <person name="Schmutz J."/>
            <person name="Saski C."/>
            <person name="Vermerris W."/>
            <person name="Kresovich S."/>
        </authorList>
    </citation>
    <scope>NUCLEOTIDE SEQUENCE</scope>
</reference>